<dbReference type="EMBL" id="PPEG02000008">
    <property type="protein sequence ID" value="PWN59273.1"/>
    <property type="molecule type" value="Genomic_DNA"/>
</dbReference>
<dbReference type="Gene3D" id="3.40.309.10">
    <property type="entry name" value="Aldehyde Dehydrogenase, Chain A, domain 2"/>
    <property type="match status" value="1"/>
</dbReference>
<dbReference type="InterPro" id="IPR016161">
    <property type="entry name" value="Ald_DH/histidinol_DH"/>
</dbReference>
<evidence type="ECO:0000256" key="2">
    <source>
        <dbReference type="SAM" id="Phobius"/>
    </source>
</evidence>
<name>A0A316WFW2_9FLAO</name>
<dbReference type="GO" id="GO:0016620">
    <property type="term" value="F:oxidoreductase activity, acting on the aldehyde or oxo group of donors, NAD or NADP as acceptor"/>
    <property type="evidence" value="ECO:0007669"/>
    <property type="project" value="InterPro"/>
</dbReference>
<evidence type="ECO:0000259" key="3">
    <source>
        <dbReference type="Pfam" id="PF00171"/>
    </source>
</evidence>
<evidence type="ECO:0000313" key="5">
    <source>
        <dbReference type="Proteomes" id="UP000236413"/>
    </source>
</evidence>
<comment type="caution">
    <text evidence="4">The sequence shown here is derived from an EMBL/GenBank/DDBJ whole genome shotgun (WGS) entry which is preliminary data.</text>
</comment>
<feature type="domain" description="Aldehyde dehydrogenase" evidence="3">
    <location>
        <begin position="17"/>
        <end position="466"/>
    </location>
</feature>
<dbReference type="Pfam" id="PF00171">
    <property type="entry name" value="Aldedh"/>
    <property type="match status" value="1"/>
</dbReference>
<dbReference type="PANTHER" id="PTHR43353">
    <property type="entry name" value="SUCCINATE-SEMIALDEHYDE DEHYDROGENASE, MITOCHONDRIAL"/>
    <property type="match status" value="1"/>
</dbReference>
<dbReference type="InterPro" id="IPR015590">
    <property type="entry name" value="Aldehyde_DH_dom"/>
</dbReference>
<evidence type="ECO:0000313" key="4">
    <source>
        <dbReference type="EMBL" id="PWN59273.1"/>
    </source>
</evidence>
<keyword evidence="2" id="KW-0812">Transmembrane</keyword>
<organism evidence="4 5">
    <name type="scientific">Chryseobacterium viscerum</name>
    <dbReference type="NCBI Taxonomy" id="1037377"/>
    <lineage>
        <taxon>Bacteria</taxon>
        <taxon>Pseudomonadati</taxon>
        <taxon>Bacteroidota</taxon>
        <taxon>Flavobacteriia</taxon>
        <taxon>Flavobacteriales</taxon>
        <taxon>Weeksellaceae</taxon>
        <taxon>Chryseobacterium group</taxon>
        <taxon>Chryseobacterium</taxon>
    </lineage>
</organism>
<keyword evidence="2" id="KW-0472">Membrane</keyword>
<dbReference type="CDD" id="cd07129">
    <property type="entry name" value="ALDH_KGSADH"/>
    <property type="match status" value="1"/>
</dbReference>
<dbReference type="Proteomes" id="UP000236413">
    <property type="component" value="Unassembled WGS sequence"/>
</dbReference>
<dbReference type="SUPFAM" id="SSF53720">
    <property type="entry name" value="ALDH-like"/>
    <property type="match status" value="1"/>
</dbReference>
<feature type="transmembrane region" description="Helical" evidence="2">
    <location>
        <begin position="137"/>
        <end position="156"/>
    </location>
</feature>
<protein>
    <submittedName>
        <fullName evidence="4">Aldehyde dehydrogenase (NADP(+))</fullName>
    </submittedName>
</protein>
<evidence type="ECO:0000256" key="1">
    <source>
        <dbReference type="ARBA" id="ARBA00023002"/>
    </source>
</evidence>
<gene>
    <name evidence="4" type="ORF">C1634_018315</name>
</gene>
<accession>A0A316WFW2</accession>
<dbReference type="InterPro" id="IPR044151">
    <property type="entry name" value="ALDH_KGSADH"/>
</dbReference>
<proteinExistence type="predicted"/>
<dbReference type="InterPro" id="IPR016162">
    <property type="entry name" value="Ald_DH_N"/>
</dbReference>
<keyword evidence="2" id="KW-1133">Transmembrane helix</keyword>
<dbReference type="PANTHER" id="PTHR43353:SF3">
    <property type="entry name" value="ALDEHYDE DEHYDROGENASE-RELATED"/>
    <property type="match status" value="1"/>
</dbReference>
<sequence length="525" mass="57557">MERKQKKFKRSLKKAELSVRYSINTRNMTMIEETSTENIDRRIQLAVEAFQFLKNTTINERAEFMNAVADQIEALGEELLTTAHAETSLPLARLTGEKARTVGQWRMYAKAVATGIYTEPRIDLPQPEKQKMDLRKYNVGIGPVVIFGASNFPFAFSTAGGDTASAIGAGCPVIIKAHPAHPKTSQIMADAITTAVTALGWPEGIFSHITGTSYEIGAYLTQHSDIRAVAFTGSFNGGKALFDMANRRENPIPVFAEMGSINPVFALQRLLDTKAETLAKGYIASLTLGVGQFCTNPGVLIALKGKSLDRFINVLKDEIQNVAPSNMLHKGIFENFEKHKNVAAKQPDVELIAEVNTEAEGWQGSALIIKTNAQNFINNPVLSEEVFGPFGIVVACETSEEITKIAEQLKGQLTITVAATDEDARDNSKLINILKDKCGRLLFNGMPTGVEVVYAMQHGGPFPSTTDSRFTSVGPDAVKRFVRPISFQNWPDEFLPEELKNDNPLQISRIVDGKMNSGSLKLQTT</sequence>
<dbReference type="InterPro" id="IPR016163">
    <property type="entry name" value="Ald_DH_C"/>
</dbReference>
<dbReference type="Gene3D" id="3.40.605.10">
    <property type="entry name" value="Aldehyde Dehydrogenase, Chain A, domain 1"/>
    <property type="match status" value="1"/>
</dbReference>
<keyword evidence="1" id="KW-0560">Oxidoreductase</keyword>
<dbReference type="AlphaFoldDB" id="A0A316WFW2"/>
<dbReference type="InterPro" id="IPR050740">
    <property type="entry name" value="Aldehyde_DH_Superfamily"/>
</dbReference>
<reference evidence="4 5" key="1">
    <citation type="submission" date="2018-04" db="EMBL/GenBank/DDBJ databases">
        <title>Chryseobacterium oncorhynchi 701B-08T from rainbow trout, and Chryseobacterium viscerum 687B-08T from diseased fish.</title>
        <authorList>
            <person name="Jeong J.-J."/>
            <person name="Lee Y.J."/>
            <person name="Pathiraja D."/>
            <person name="Park B."/>
            <person name="Choi I.-G."/>
            <person name="Kim K.D."/>
        </authorList>
    </citation>
    <scope>NUCLEOTIDE SEQUENCE [LARGE SCALE GENOMIC DNA]</scope>
    <source>
        <strain evidence="4 5">687B-08</strain>
    </source>
</reference>